<dbReference type="InterPro" id="IPR036390">
    <property type="entry name" value="WH_DNA-bd_sf"/>
</dbReference>
<dbReference type="Pfam" id="PF00480">
    <property type="entry name" value="ROK"/>
    <property type="match status" value="1"/>
</dbReference>
<accession>A0A9X3S5A0</accession>
<dbReference type="AlphaFoldDB" id="A0A9X3S5A0"/>
<dbReference type="InterPro" id="IPR043129">
    <property type="entry name" value="ATPase_NBD"/>
</dbReference>
<dbReference type="PANTHER" id="PTHR18964:SF149">
    <property type="entry name" value="BIFUNCTIONAL UDP-N-ACETYLGLUCOSAMINE 2-EPIMERASE_N-ACETYLMANNOSAMINE KINASE"/>
    <property type="match status" value="1"/>
</dbReference>
<dbReference type="PANTHER" id="PTHR18964">
    <property type="entry name" value="ROK (REPRESSOR, ORF, KINASE) FAMILY"/>
    <property type="match status" value="1"/>
</dbReference>
<dbReference type="Pfam" id="PF09339">
    <property type="entry name" value="HTH_IclR"/>
    <property type="match status" value="1"/>
</dbReference>
<dbReference type="Proteomes" id="UP001149140">
    <property type="component" value="Unassembled WGS sequence"/>
</dbReference>
<comment type="caution">
    <text evidence="3">The sequence shown here is derived from an EMBL/GenBank/DDBJ whole genome shotgun (WGS) entry which is preliminary data.</text>
</comment>
<organism evidence="3 4">
    <name type="scientific">Solirubrobacter ginsenosidimutans</name>
    <dbReference type="NCBI Taxonomy" id="490573"/>
    <lineage>
        <taxon>Bacteria</taxon>
        <taxon>Bacillati</taxon>
        <taxon>Actinomycetota</taxon>
        <taxon>Thermoleophilia</taxon>
        <taxon>Solirubrobacterales</taxon>
        <taxon>Solirubrobacteraceae</taxon>
        <taxon>Solirubrobacter</taxon>
    </lineage>
</organism>
<dbReference type="RefSeq" id="WP_270045876.1">
    <property type="nucleotide sequence ID" value="NZ_JAPDOD010000070.1"/>
</dbReference>
<evidence type="ECO:0000256" key="1">
    <source>
        <dbReference type="ARBA" id="ARBA00006479"/>
    </source>
</evidence>
<feature type="domain" description="HTH iclR-type" evidence="2">
    <location>
        <begin position="12"/>
        <end position="55"/>
    </location>
</feature>
<dbReference type="GO" id="GO:0003677">
    <property type="term" value="F:DNA binding"/>
    <property type="evidence" value="ECO:0007669"/>
    <property type="project" value="InterPro"/>
</dbReference>
<gene>
    <name evidence="3" type="ORF">OM076_40535</name>
</gene>
<evidence type="ECO:0000259" key="2">
    <source>
        <dbReference type="Pfam" id="PF09339"/>
    </source>
</evidence>
<dbReference type="Gene3D" id="1.10.10.10">
    <property type="entry name" value="Winged helix-like DNA-binding domain superfamily/Winged helix DNA-binding domain"/>
    <property type="match status" value="1"/>
</dbReference>
<dbReference type="SUPFAM" id="SSF53067">
    <property type="entry name" value="Actin-like ATPase domain"/>
    <property type="match status" value="1"/>
</dbReference>
<evidence type="ECO:0000313" key="4">
    <source>
        <dbReference type="Proteomes" id="UP001149140"/>
    </source>
</evidence>
<dbReference type="InterPro" id="IPR005471">
    <property type="entry name" value="Tscrpt_reg_IclR_N"/>
</dbReference>
<name>A0A9X3S5A0_9ACTN</name>
<dbReference type="EMBL" id="JAPDOD010000070">
    <property type="protein sequence ID" value="MDA0166619.1"/>
    <property type="molecule type" value="Genomic_DNA"/>
</dbReference>
<dbReference type="InterPro" id="IPR000600">
    <property type="entry name" value="ROK"/>
</dbReference>
<dbReference type="GO" id="GO:0006355">
    <property type="term" value="P:regulation of DNA-templated transcription"/>
    <property type="evidence" value="ECO:0007669"/>
    <property type="project" value="InterPro"/>
</dbReference>
<evidence type="ECO:0000313" key="3">
    <source>
        <dbReference type="EMBL" id="MDA0166619.1"/>
    </source>
</evidence>
<sequence length="367" mass="38861">MATPRLLRRMNAQRVLDALRVTDSMRVTELVATTGLSRPTVDAVADDLVRLGWLSEVSGSLGARGRPARSLTFRADAGYVFGVDIGEAKVRTAVADLRGEIVAERVREFAGEERLDVTRRVIAATLSDAGVHREQLLFSCVACTGAMNTPRGRVLFSSVFEDDFDLAGAFAGSLGEALLIENDCNVAVIGERWRGAAQGVDDVVCVLAGERIGAGIMIGGVLMRGHEGAAGELSFLGAFEEEHGARGIAQLVRELSGESPEAVFTAAGAGDEEALEIVERAERWASHGIVTVAQLVNPEVVVISGGVARAGEVLLAPLRARMERMVRRPPRLAASPLAERGPLIGAIRLALDELEPQLLAGLEEAAA</sequence>
<protein>
    <submittedName>
        <fullName evidence="3">ROK family protein</fullName>
    </submittedName>
</protein>
<proteinExistence type="inferred from homology"/>
<reference evidence="3" key="1">
    <citation type="submission" date="2022-10" db="EMBL/GenBank/DDBJ databases">
        <title>The WGS of Solirubrobacter ginsenosidimutans DSM 21036.</title>
        <authorList>
            <person name="Jiang Z."/>
        </authorList>
    </citation>
    <scope>NUCLEOTIDE SEQUENCE</scope>
    <source>
        <strain evidence="3">DSM 21036</strain>
    </source>
</reference>
<keyword evidence="4" id="KW-1185">Reference proteome</keyword>
<dbReference type="InterPro" id="IPR036388">
    <property type="entry name" value="WH-like_DNA-bd_sf"/>
</dbReference>
<comment type="similarity">
    <text evidence="1">Belongs to the ROK (NagC/XylR) family.</text>
</comment>
<dbReference type="Gene3D" id="3.30.420.40">
    <property type="match status" value="2"/>
</dbReference>
<dbReference type="SUPFAM" id="SSF46785">
    <property type="entry name" value="Winged helix' DNA-binding domain"/>
    <property type="match status" value="1"/>
</dbReference>